<dbReference type="AlphaFoldDB" id="A0A6J4VEF6"/>
<accession>A0A6J4VEF6</accession>
<evidence type="ECO:0000313" key="1">
    <source>
        <dbReference type="EMBL" id="CAA9576866.1"/>
    </source>
</evidence>
<name>A0A6J4VEF6_9CYAN</name>
<organism evidence="1">
    <name type="scientific">uncultured Synechococcales cyanobacterium</name>
    <dbReference type="NCBI Taxonomy" id="1936017"/>
    <lineage>
        <taxon>Bacteria</taxon>
        <taxon>Bacillati</taxon>
        <taxon>Cyanobacteriota</taxon>
        <taxon>Cyanophyceae</taxon>
        <taxon>Synechococcales</taxon>
        <taxon>environmental samples</taxon>
    </lineage>
</organism>
<reference evidence="1" key="1">
    <citation type="submission" date="2020-02" db="EMBL/GenBank/DDBJ databases">
        <authorList>
            <person name="Meier V. D."/>
        </authorList>
    </citation>
    <scope>NUCLEOTIDE SEQUENCE</scope>
    <source>
        <strain evidence="1">AVDCRST_MAG81</strain>
    </source>
</reference>
<protein>
    <submittedName>
        <fullName evidence="1">Uncharacterized protein</fullName>
    </submittedName>
</protein>
<proteinExistence type="predicted"/>
<dbReference type="EMBL" id="CADCWO010000130">
    <property type="protein sequence ID" value="CAA9576866.1"/>
    <property type="molecule type" value="Genomic_DNA"/>
</dbReference>
<gene>
    <name evidence="1" type="ORF">AVDCRST_MAG81-2366</name>
</gene>
<sequence>MLSHELRSPTPQNQVELFRTYQVSREFYQEVQYRQNFERHCQWYRQTAALHRQEVQKMQQDINILGWFRRSPSNRH</sequence>